<dbReference type="Gene3D" id="3.40.190.10">
    <property type="entry name" value="Periplasmic binding protein-like II"/>
    <property type="match status" value="2"/>
</dbReference>
<gene>
    <name evidence="9 12" type="primary">pheA</name>
    <name evidence="12" type="ORF">VF724_01635</name>
</gene>
<dbReference type="Pfam" id="PF01842">
    <property type="entry name" value="ACT"/>
    <property type="match status" value="1"/>
</dbReference>
<keyword evidence="6 9" id="KW-0584">Phenylalanine biosynthesis</keyword>
<evidence type="ECO:0000256" key="4">
    <source>
        <dbReference type="ARBA" id="ARBA00022605"/>
    </source>
</evidence>
<organism evidence="12 13">
    <name type="scientific">Ferviditalea candida</name>
    <dbReference type="NCBI Taxonomy" id="3108399"/>
    <lineage>
        <taxon>Bacteria</taxon>
        <taxon>Bacillati</taxon>
        <taxon>Bacillota</taxon>
        <taxon>Bacilli</taxon>
        <taxon>Bacillales</taxon>
        <taxon>Paenibacillaceae</taxon>
        <taxon>Ferviditalea</taxon>
    </lineage>
</organism>
<dbReference type="CDD" id="cd04905">
    <property type="entry name" value="ACT_CM-PDT"/>
    <property type="match status" value="1"/>
</dbReference>
<evidence type="ECO:0000259" key="10">
    <source>
        <dbReference type="PROSITE" id="PS51171"/>
    </source>
</evidence>
<evidence type="ECO:0000256" key="5">
    <source>
        <dbReference type="ARBA" id="ARBA00023141"/>
    </source>
</evidence>
<dbReference type="CDD" id="cd13633">
    <property type="entry name" value="PBP2_Sa-PDT_like"/>
    <property type="match status" value="1"/>
</dbReference>
<comment type="pathway">
    <text evidence="1 9">Amino-acid biosynthesis; L-phenylalanine biosynthesis; phenylpyruvate from prephenate: step 1/1.</text>
</comment>
<dbReference type="EC" id="4.2.1.51" evidence="2 9"/>
<dbReference type="PANTHER" id="PTHR21022:SF19">
    <property type="entry name" value="PREPHENATE DEHYDRATASE-RELATED"/>
    <property type="match status" value="1"/>
</dbReference>
<name>A0ABU5ZCX3_9BACL</name>
<reference evidence="12" key="1">
    <citation type="submission" date="2023-12" db="EMBL/GenBank/DDBJ databases">
        <title>Fervidustalea candida gen. nov., sp. nov., a novel member of the family Paenibacillaceae isolated from a geothermal area.</title>
        <authorList>
            <person name="Li W.-J."/>
            <person name="Jiao J.-Y."/>
            <person name="Chen Y."/>
        </authorList>
    </citation>
    <scope>NUCLEOTIDE SEQUENCE</scope>
    <source>
        <strain evidence="12">SYSU GA230002</strain>
    </source>
</reference>
<comment type="caution">
    <text evidence="12">The sequence shown here is derived from an EMBL/GenBank/DDBJ whole genome shotgun (WGS) entry which is preliminary data.</text>
</comment>
<dbReference type="RefSeq" id="WP_371752475.1">
    <property type="nucleotide sequence ID" value="NZ_JAYJLD010000002.1"/>
</dbReference>
<evidence type="ECO:0000259" key="11">
    <source>
        <dbReference type="PROSITE" id="PS51671"/>
    </source>
</evidence>
<dbReference type="SUPFAM" id="SSF53850">
    <property type="entry name" value="Periplasmic binding protein-like II"/>
    <property type="match status" value="1"/>
</dbReference>
<evidence type="ECO:0000256" key="3">
    <source>
        <dbReference type="ARBA" id="ARBA00021872"/>
    </source>
</evidence>
<protein>
    <recommendedName>
        <fullName evidence="3 9">Prephenate dehydratase</fullName>
        <shortName evidence="9">PDT</shortName>
        <ecNumber evidence="2 9">4.2.1.51</ecNumber>
    </recommendedName>
</protein>
<evidence type="ECO:0000256" key="8">
    <source>
        <dbReference type="ARBA" id="ARBA00047848"/>
    </source>
</evidence>
<evidence type="ECO:0000256" key="1">
    <source>
        <dbReference type="ARBA" id="ARBA00004741"/>
    </source>
</evidence>
<keyword evidence="4 9" id="KW-0028">Amino-acid biosynthesis</keyword>
<dbReference type="Pfam" id="PF00800">
    <property type="entry name" value="PDT"/>
    <property type="match status" value="1"/>
</dbReference>
<dbReference type="EMBL" id="JAYJLD010000002">
    <property type="protein sequence ID" value="MEB3100360.1"/>
    <property type="molecule type" value="Genomic_DNA"/>
</dbReference>
<feature type="domain" description="Prephenate dehydratase" evidence="10">
    <location>
        <begin position="3"/>
        <end position="189"/>
    </location>
</feature>
<proteinExistence type="predicted"/>
<evidence type="ECO:0000313" key="13">
    <source>
        <dbReference type="Proteomes" id="UP001310386"/>
    </source>
</evidence>
<keyword evidence="5 9" id="KW-0057">Aromatic amino acid biosynthesis</keyword>
<sequence>MKRIAYLGPEGTVSHESAAYLFPEDSYELIPYKFMSDVFQATVAGETEYSVIPIENTIDGSVNPHVDLLVHEVDLPILAEWTYPSIQNLIGYSLDGSAGDNVLGHIQKIVSIPVAIAQCHTFLKKHLPNVGFVHVTSTAEGVRLVKEQNDPTLAGIGTSLAAQTYGLDILADNIADHNNNFTRFILVGTQPPKLKPSDSAKTTIIVTLPEDYPGALHQVLSAFAWRRINLSKIESRPTKKRLGSYFFYIDIEASMDSVLLPAAICEIEAIGCQVRILGSYPSYSYETANSEV</sequence>
<dbReference type="InterPro" id="IPR045865">
    <property type="entry name" value="ACT-like_dom_sf"/>
</dbReference>
<evidence type="ECO:0000256" key="6">
    <source>
        <dbReference type="ARBA" id="ARBA00023222"/>
    </source>
</evidence>
<dbReference type="Proteomes" id="UP001310386">
    <property type="component" value="Unassembled WGS sequence"/>
</dbReference>
<dbReference type="Gene3D" id="3.30.70.260">
    <property type="match status" value="1"/>
</dbReference>
<dbReference type="NCBIfam" id="NF008865">
    <property type="entry name" value="PRK11898.1"/>
    <property type="match status" value="1"/>
</dbReference>
<dbReference type="InterPro" id="IPR002912">
    <property type="entry name" value="ACT_dom"/>
</dbReference>
<dbReference type="SUPFAM" id="SSF55021">
    <property type="entry name" value="ACT-like"/>
    <property type="match status" value="1"/>
</dbReference>
<keyword evidence="7 9" id="KW-0456">Lyase</keyword>
<dbReference type="PROSITE" id="PS00857">
    <property type="entry name" value="PREPHENATE_DEHYDR_1"/>
    <property type="match status" value="1"/>
</dbReference>
<evidence type="ECO:0000256" key="2">
    <source>
        <dbReference type="ARBA" id="ARBA00013147"/>
    </source>
</evidence>
<comment type="catalytic activity">
    <reaction evidence="8 9">
        <text>prephenate + H(+) = 3-phenylpyruvate + CO2 + H2O</text>
        <dbReference type="Rhea" id="RHEA:21648"/>
        <dbReference type="ChEBI" id="CHEBI:15377"/>
        <dbReference type="ChEBI" id="CHEBI:15378"/>
        <dbReference type="ChEBI" id="CHEBI:16526"/>
        <dbReference type="ChEBI" id="CHEBI:18005"/>
        <dbReference type="ChEBI" id="CHEBI:29934"/>
        <dbReference type="EC" id="4.2.1.51"/>
    </reaction>
</comment>
<dbReference type="PROSITE" id="PS51671">
    <property type="entry name" value="ACT"/>
    <property type="match status" value="1"/>
</dbReference>
<dbReference type="PANTHER" id="PTHR21022">
    <property type="entry name" value="PREPHENATE DEHYDRATASE P PROTEIN"/>
    <property type="match status" value="1"/>
</dbReference>
<evidence type="ECO:0000313" key="12">
    <source>
        <dbReference type="EMBL" id="MEB3100360.1"/>
    </source>
</evidence>
<evidence type="ECO:0000256" key="9">
    <source>
        <dbReference type="RuleBase" id="RU361254"/>
    </source>
</evidence>
<evidence type="ECO:0000256" key="7">
    <source>
        <dbReference type="ARBA" id="ARBA00023239"/>
    </source>
</evidence>
<dbReference type="InterPro" id="IPR001086">
    <property type="entry name" value="Preph_deHydtase"/>
</dbReference>
<accession>A0ABU5ZCX3</accession>
<dbReference type="InterPro" id="IPR008242">
    <property type="entry name" value="Chor_mutase/pphenate_deHydtase"/>
</dbReference>
<keyword evidence="13" id="KW-1185">Reference proteome</keyword>
<dbReference type="PIRSF" id="PIRSF001500">
    <property type="entry name" value="Chor_mut_pdt_Ppr"/>
    <property type="match status" value="1"/>
</dbReference>
<dbReference type="GO" id="GO:0004664">
    <property type="term" value="F:prephenate dehydratase activity"/>
    <property type="evidence" value="ECO:0007669"/>
    <property type="project" value="UniProtKB-EC"/>
</dbReference>
<dbReference type="InterPro" id="IPR018528">
    <property type="entry name" value="Preph_deHydtase_CS"/>
</dbReference>
<dbReference type="PROSITE" id="PS00858">
    <property type="entry name" value="PREPHENATE_DEHYDR_2"/>
    <property type="match status" value="1"/>
</dbReference>
<feature type="domain" description="ACT" evidence="11">
    <location>
        <begin position="204"/>
        <end position="281"/>
    </location>
</feature>
<dbReference type="PROSITE" id="PS51171">
    <property type="entry name" value="PREPHENATE_DEHYDR_3"/>
    <property type="match status" value="1"/>
</dbReference>